<sequence>MYKGSMSTNCRVNRQLVSYSTSVIFYRFKWFKLPKRVEVVARYSYDKPVGTCIEIFKSWDSVELCTDLSDKEIKSIHKFISKIAIDDILWRQEYVRSRYF</sequence>
<organism evidence="1 2">
    <name type="scientific">Yersinia phage fHe-Yen9-01</name>
    <dbReference type="NCBI Taxonomy" id="1965363"/>
    <lineage>
        <taxon>Viruses</taxon>
        <taxon>Duplodnaviria</taxon>
        <taxon>Heunggongvirae</taxon>
        <taxon>Uroviricota</taxon>
        <taxon>Caudoviricetes</taxon>
        <taxon>Pantevenvirales</taxon>
        <taxon>Straboviridae</taxon>
        <taxon>Tevenvirinae</taxon>
        <taxon>Tegunavirus</taxon>
        <taxon>Tegunavirus fheyen901</taxon>
    </lineage>
</organism>
<dbReference type="Proteomes" id="UP000222840">
    <property type="component" value="Segment"/>
</dbReference>
<accession>A0A1V0DXD7</accession>
<reference evidence="1 2" key="1">
    <citation type="submission" date="2017-02" db="EMBL/GenBank/DDBJ databases">
        <title>Characterization and complete genome sequence of Yersinia bacteriophage, fHe-Yen9-01.</title>
        <authorList>
            <person name="Jun J.W."/>
            <person name="Wicklund A."/>
            <person name="Skurnik M."/>
        </authorList>
    </citation>
    <scope>NUCLEOTIDE SEQUENCE [LARGE SCALE GENOMIC DNA]</scope>
</reference>
<evidence type="ECO:0000313" key="2">
    <source>
        <dbReference type="Proteomes" id="UP000222840"/>
    </source>
</evidence>
<proteinExistence type="predicted"/>
<name>A0A1V0DXD7_9CAUD</name>
<evidence type="ECO:0000313" key="1">
    <source>
        <dbReference type="EMBL" id="ARB05805.1"/>
    </source>
</evidence>
<dbReference type="EMBL" id="KY593455">
    <property type="protein sequence ID" value="ARB05805.1"/>
    <property type="molecule type" value="Genomic_DNA"/>
</dbReference>
<keyword evidence="2" id="KW-1185">Reference proteome</keyword>
<gene>
    <name evidence="1" type="ORF">fHeYen901_32</name>
</gene>
<protein>
    <submittedName>
        <fullName evidence="1">Uncharacterized protein</fullName>
    </submittedName>
</protein>